<dbReference type="SUPFAM" id="SSF53335">
    <property type="entry name" value="S-adenosyl-L-methionine-dependent methyltransferases"/>
    <property type="match status" value="1"/>
</dbReference>
<dbReference type="NCBIfam" id="TIGR01444">
    <property type="entry name" value="fkbM_fam"/>
    <property type="match status" value="1"/>
</dbReference>
<keyword evidence="3" id="KW-1185">Reference proteome</keyword>
<evidence type="ECO:0000313" key="3">
    <source>
        <dbReference type="Proteomes" id="UP000011648"/>
    </source>
</evidence>
<dbReference type="InterPro" id="IPR006342">
    <property type="entry name" value="FkbM_mtfrase"/>
</dbReference>
<organism evidence="2 3">
    <name type="scientific">Natrialba taiwanensis DSM 12281</name>
    <dbReference type="NCBI Taxonomy" id="1230458"/>
    <lineage>
        <taxon>Archaea</taxon>
        <taxon>Methanobacteriati</taxon>
        <taxon>Methanobacteriota</taxon>
        <taxon>Stenosarchaea group</taxon>
        <taxon>Halobacteria</taxon>
        <taxon>Halobacteriales</taxon>
        <taxon>Natrialbaceae</taxon>
        <taxon>Natrialba</taxon>
    </lineage>
</organism>
<gene>
    <name evidence="2" type="ORF">C484_02234</name>
</gene>
<accession>M0ADY5</accession>
<dbReference type="EMBL" id="AOIL01000011">
    <property type="protein sequence ID" value="ELY96072.1"/>
    <property type="molecule type" value="Genomic_DNA"/>
</dbReference>
<reference evidence="2 3" key="1">
    <citation type="journal article" date="2014" name="PLoS Genet.">
        <title>Phylogenetically driven sequencing of extremely halophilic archaea reveals strategies for static and dynamic osmo-response.</title>
        <authorList>
            <person name="Becker E.A."/>
            <person name="Seitzer P.M."/>
            <person name="Tritt A."/>
            <person name="Larsen D."/>
            <person name="Krusor M."/>
            <person name="Yao A.I."/>
            <person name="Wu D."/>
            <person name="Madern D."/>
            <person name="Eisen J.A."/>
            <person name="Darling A.E."/>
            <person name="Facciotti M.T."/>
        </authorList>
    </citation>
    <scope>NUCLEOTIDE SEQUENCE [LARGE SCALE GENOMIC DNA]</scope>
    <source>
        <strain evidence="2 3">DSM 12281</strain>
    </source>
</reference>
<evidence type="ECO:0000313" key="2">
    <source>
        <dbReference type="EMBL" id="ELY96072.1"/>
    </source>
</evidence>
<name>M0ADY5_9EURY</name>
<protein>
    <recommendedName>
        <fullName evidence="1">Methyltransferase FkbM domain-containing protein</fullName>
    </recommendedName>
</protein>
<dbReference type="InterPro" id="IPR029063">
    <property type="entry name" value="SAM-dependent_MTases_sf"/>
</dbReference>
<sequence>MNDVDATVLETALSNESGTIELCIPDRFDDELGVGTFTTRDHDDANTVCSAPVMTGDSALTEHDLPRPTVMKIDVEGAEYDVLRGFETALESCRAIFCEVHERYVDSDPIVDLLTSNGYTVKLLRTRSRETQLVARN</sequence>
<dbReference type="Pfam" id="PF05050">
    <property type="entry name" value="Methyltransf_21"/>
    <property type="match status" value="1"/>
</dbReference>
<evidence type="ECO:0000259" key="1">
    <source>
        <dbReference type="Pfam" id="PF05050"/>
    </source>
</evidence>
<dbReference type="Proteomes" id="UP000011648">
    <property type="component" value="Unassembled WGS sequence"/>
</dbReference>
<dbReference type="Gene3D" id="3.40.50.150">
    <property type="entry name" value="Vaccinia Virus protein VP39"/>
    <property type="match status" value="1"/>
</dbReference>
<dbReference type="InterPro" id="IPR052514">
    <property type="entry name" value="SAM-dependent_MTase"/>
</dbReference>
<dbReference type="PANTHER" id="PTHR34203">
    <property type="entry name" value="METHYLTRANSFERASE, FKBM FAMILY PROTEIN"/>
    <property type="match status" value="1"/>
</dbReference>
<dbReference type="PANTHER" id="PTHR34203:SF15">
    <property type="entry name" value="SLL1173 PROTEIN"/>
    <property type="match status" value="1"/>
</dbReference>
<dbReference type="PATRIC" id="fig|1230458.4.peg.437"/>
<comment type="caution">
    <text evidence="2">The sequence shown here is derived from an EMBL/GenBank/DDBJ whole genome shotgun (WGS) entry which is preliminary data.</text>
</comment>
<feature type="domain" description="Methyltransferase FkbM" evidence="1">
    <location>
        <begin position="10"/>
        <end position="120"/>
    </location>
</feature>
<proteinExistence type="predicted"/>
<dbReference type="STRING" id="1230458.C484_02234"/>
<dbReference type="AlphaFoldDB" id="M0ADY5"/>